<keyword evidence="1" id="KW-0808">Transferase</keyword>
<dbReference type="PANTHER" id="PTHR36112">
    <property type="entry name" value="RIBOSOMAL RNA SMALL SUBUNIT METHYLTRANSFERASE J"/>
    <property type="match status" value="1"/>
</dbReference>
<dbReference type="Proteomes" id="UP001153387">
    <property type="component" value="Unassembled WGS sequence"/>
</dbReference>
<accession>A0A9X4KCJ4</accession>
<dbReference type="GO" id="GO:0008990">
    <property type="term" value="F:rRNA (guanine-N2-)-methyltransferase activity"/>
    <property type="evidence" value="ECO:0007669"/>
    <property type="project" value="InterPro"/>
</dbReference>
<sequence>MTTAEKPDAALGAYARGLADELGCRFADRRRETLAGLARKYPDAASGILVAGPQGLRFAADGAEPLFYHPSMAQIRVKRLLEGGGDALVEASGVRRGDVVVDCTAGLGADALVLSYAAGADGNVTAIEASRILFMIVREGLKSYESGMPELDEAMRRVNVMHGEHLQALRVMQDCSADIVYFDPMFAKPVLGSASLRPLRAYAEDRSLAAEAIAEARRVARRAVVLKDHKTSGEFERHGFRRVRTSYSAVDYGVIGIQ</sequence>
<keyword evidence="2" id="KW-1185">Reference proteome</keyword>
<dbReference type="SUPFAM" id="SSF53335">
    <property type="entry name" value="S-adenosyl-L-methionine-dependent methyltransferases"/>
    <property type="match status" value="1"/>
</dbReference>
<gene>
    <name evidence="1" type="ORF">OMP38_00940</name>
</gene>
<protein>
    <submittedName>
        <fullName evidence="1">Class I SAM-dependent methyltransferase</fullName>
    </submittedName>
</protein>
<dbReference type="AlphaFoldDB" id="A0A9X4KCJ4"/>
<organism evidence="1 2">
    <name type="scientific">Cohnella ginsengisoli</name>
    <dbReference type="NCBI Taxonomy" id="425004"/>
    <lineage>
        <taxon>Bacteria</taxon>
        <taxon>Bacillati</taxon>
        <taxon>Bacillota</taxon>
        <taxon>Bacilli</taxon>
        <taxon>Bacillales</taxon>
        <taxon>Paenibacillaceae</taxon>
        <taxon>Cohnella</taxon>
    </lineage>
</organism>
<name>A0A9X4KCJ4_9BACL</name>
<keyword evidence="1" id="KW-0489">Methyltransferase</keyword>
<proteinExistence type="predicted"/>
<dbReference type="Gene3D" id="3.40.50.150">
    <property type="entry name" value="Vaccinia Virus protein VP39"/>
    <property type="match status" value="1"/>
</dbReference>
<comment type="caution">
    <text evidence="1">The sequence shown here is derived from an EMBL/GenBank/DDBJ whole genome shotgun (WGS) entry which is preliminary data.</text>
</comment>
<dbReference type="InterPro" id="IPR007536">
    <property type="entry name" value="16SrRNA_methylTrfase_J"/>
</dbReference>
<evidence type="ECO:0000313" key="2">
    <source>
        <dbReference type="Proteomes" id="UP001153387"/>
    </source>
</evidence>
<reference evidence="1 2" key="1">
    <citation type="submission" date="2022-10" db="EMBL/GenBank/DDBJ databases">
        <title>Comparative genomic analysis of Cohnella hashimotonis sp. nov., isolated from the International Space Station.</title>
        <authorList>
            <person name="Simpson A."/>
            <person name="Venkateswaran K."/>
        </authorList>
    </citation>
    <scope>NUCLEOTIDE SEQUENCE [LARGE SCALE GENOMIC DNA]</scope>
    <source>
        <strain evidence="1 2">DSM 18997</strain>
    </source>
</reference>
<dbReference type="EMBL" id="JAPDHZ010000002">
    <property type="protein sequence ID" value="MDG0789578.1"/>
    <property type="molecule type" value="Genomic_DNA"/>
</dbReference>
<dbReference type="InterPro" id="IPR029063">
    <property type="entry name" value="SAM-dependent_MTases_sf"/>
</dbReference>
<dbReference type="RefSeq" id="WP_277565127.1">
    <property type="nucleotide sequence ID" value="NZ_JAPDHZ010000002.1"/>
</dbReference>
<dbReference type="Pfam" id="PF04445">
    <property type="entry name" value="SAM_MT"/>
    <property type="match status" value="1"/>
</dbReference>
<dbReference type="PANTHER" id="PTHR36112:SF1">
    <property type="entry name" value="RIBOSOMAL RNA SMALL SUBUNIT METHYLTRANSFERASE J"/>
    <property type="match status" value="1"/>
</dbReference>
<evidence type="ECO:0000313" key="1">
    <source>
        <dbReference type="EMBL" id="MDG0789578.1"/>
    </source>
</evidence>